<dbReference type="InterPro" id="IPR011989">
    <property type="entry name" value="ARM-like"/>
</dbReference>
<dbReference type="InterPro" id="IPR016024">
    <property type="entry name" value="ARM-type_fold"/>
</dbReference>
<dbReference type="InterPro" id="IPR023394">
    <property type="entry name" value="Sec7_C_sf"/>
</dbReference>
<dbReference type="Gene3D" id="1.10.1000.11">
    <property type="entry name" value="Arf Nucleotide-binding Site Opener,domain 2"/>
    <property type="match status" value="1"/>
</dbReference>
<dbReference type="PANTHER" id="PTHR10663:SF375">
    <property type="entry name" value="LD29171P"/>
    <property type="match status" value="1"/>
</dbReference>
<evidence type="ECO:0000259" key="3">
    <source>
        <dbReference type="PROSITE" id="PS50190"/>
    </source>
</evidence>
<dbReference type="InterPro" id="IPR015403">
    <property type="entry name" value="Mon2/Sec7/BIG1-like_HDS"/>
</dbReference>
<comment type="subcellular location">
    <subcellularLocation>
        <location evidence="1">Cytoplasm</location>
    </subcellularLocation>
</comment>
<dbReference type="Pfam" id="PF01369">
    <property type="entry name" value="Sec7"/>
    <property type="match status" value="1"/>
</dbReference>
<dbReference type="FunFam" id="1.10.1000.11:FF:000003">
    <property type="entry name" value="Brefeldin A-inhibited guanine nucleotide-exchange protein 1"/>
    <property type="match status" value="1"/>
</dbReference>
<dbReference type="InterPro" id="IPR000904">
    <property type="entry name" value="Sec7_dom"/>
</dbReference>
<dbReference type="InterPro" id="IPR035999">
    <property type="entry name" value="Sec7_dom_sf"/>
</dbReference>
<dbReference type="SMART" id="SM00222">
    <property type="entry name" value="Sec7"/>
    <property type="match status" value="1"/>
</dbReference>
<protein>
    <recommendedName>
        <fullName evidence="3">SEC7 domain-containing protein</fullName>
    </recommendedName>
</protein>
<dbReference type="Pfam" id="PF09324">
    <property type="entry name" value="Sec7-like_HDS"/>
    <property type="match status" value="2"/>
</dbReference>
<dbReference type="GO" id="GO:0005085">
    <property type="term" value="F:guanyl-nucleotide exchange factor activity"/>
    <property type="evidence" value="ECO:0007669"/>
    <property type="project" value="InterPro"/>
</dbReference>
<evidence type="ECO:0000256" key="2">
    <source>
        <dbReference type="ARBA" id="ARBA00022490"/>
    </source>
</evidence>
<sequence length="1767" mass="201350">MEAVLTMHTWPYLHANCPAVWTDQGNVQVSPCQLAACKRAITVGSQTELGRCSSLETISEDWQASILIPYKALPTYRCPIASLVLSDSSQLTDNGFENFNRKPKKGIQFLQEQHLLGTSSAEVAEWLHVDERLDKTALGDLLGESDDTSKEARNHQNHWQDFIMYAYIDQMNFRNRDIVSALRNFLEGFRLPGEAQKIDRLMEKFASRYCECNPNNGLFASADTAYVLAYSVIMLTTDLHSPQVKSKMTKEQYIRLNRGISDSKDLPEEYLSNIYDEIAGHEIKMKGTVNKPGKQAYCVRPIIYVAMDDLLFVWLLFTMVRKEGKYALTGWTALLYFRAFSANRDDERECLLKLTQEVVLRVSLSSLMSSDRMKPRSGDWVVMINFLREATITSLSIVSSVNEKRRRFLWNMEMEVISTAAKNLMESVSHVQAPFTSAKHLEHVRPMFKMAWTPFLAAFSVGLQDCDDPEIASLCLDGIRCAIRIACIFHMTLERDAYVQALARFTLLTANSPITEMKAKNIDTIKTLITVAHTDGNYLGSSWLDIVKCISQLELAQLIGTGVRPQFISGPRSHHHEHDPLKLNLSLLDHELAYASHPRMFSLQKIVEISYYNMGRIRLQWSRIWQVLGEHFNKVGCNPSEDIAFFAVDSLRQLSMKFIEKGEFANFRFQKDFLRPFEHIMKKNRDIVVFTLLLSAVRDIVVFTLLLSAVRDIVVFTLLLSAVRDIVVFTLLSSAVRDIVVFTLMSSAVRDIVVFTLLSSAVRDMVVFTLMSSAVRDIVVFTLMSSAVRDIVVFTLLSSAVRDMVVFTLLSSAVRDIVVFSLMSSAVRDIVVFTLLSSTIRDMVVFQVVYYQRYGCVSGHLLSEIWLCFRSSTIRDMVVFQVVYYQRYSCVPGRLLSETWLYSRSSTIRDMVVRCVAQMVNSQAHNIRSGWKNIFSVFHLAASDQEEAIVELAFQTTGKIINDLYDKHFPIMIDSFQDSVKCLSEFACNASFPDTSMEAIRLIRTCAKFVDEKPTLFCEHNMEDMNVPEEDRVWVRGWFPLLFELSCIVSRCKLDVRTRALTVLFEIIKTYGDTFKQHWWKDLFQILFRIFDNMKLPEHHTEFRCSVLKRLMCLQKAEWMTTTCNHALYAIVDVFTQYFDILGPLLLEDLYIQLHWCVQQGVCNKVRLYTQVCNKVRLYIQVCATRMLADNEQLARSGTNCLENLVNSNGLKFRETTWDKTCQCMLDIFNSTIPTALLSWRAEDSGHRNTVSTDNSTIPTALLSWRAEDSGHRNMVSTDNSTIPTALLSWRAEDSGHRNMVSTDNSTIPTALLSWRAEDSGHRNMVSTDNSTIPTALLSWRAEDSGHRNMVSTDNSTIPTALLSWRAEDSGHRNMVSTDNSTIPTALLSWRAEYSGHRNTEANLEPSRQGILKYSNSQSVAMDDIKTKVGSEHKLFAGLLIKCVVQLELIQTIDNIVFFPATSRKEDQENLALAQGRCLDQVPSLGDVVPRHMWVRVGKISARVSLNNCHDGSENMDCGVVQAVGRVGDAAGASAEERYSTVRHNNFTNDKYLGHAGNRTRDPISLDRHATGRAKADLLHTEAGLSEQQREEQGMYHNLSSKHLLLLTDCLLQSHRFAKAFNSNHEQRNLLWKAGFKGSVKPNLLKQETQSLACVLRILFKMCSDEARRDAWPLIQQRLIFVCREALEYFLCLQSEAHRDAWTCLLLLMLTRIFKMSDERFAAHTSSYYPLLCEIMCFDLKAELRSVMRRFFLRIGPVFNISRSVVS</sequence>
<accession>A0A7R9B4J2</accession>
<organism evidence="4">
    <name type="scientific">Timema shepardi</name>
    <name type="common">Walking stick</name>
    <dbReference type="NCBI Taxonomy" id="629360"/>
    <lineage>
        <taxon>Eukaryota</taxon>
        <taxon>Metazoa</taxon>
        <taxon>Ecdysozoa</taxon>
        <taxon>Arthropoda</taxon>
        <taxon>Hexapoda</taxon>
        <taxon>Insecta</taxon>
        <taxon>Pterygota</taxon>
        <taxon>Neoptera</taxon>
        <taxon>Polyneoptera</taxon>
        <taxon>Phasmatodea</taxon>
        <taxon>Timematodea</taxon>
        <taxon>Timematoidea</taxon>
        <taxon>Timematidae</taxon>
        <taxon>Timema</taxon>
    </lineage>
</organism>
<reference evidence="4" key="1">
    <citation type="submission" date="2020-11" db="EMBL/GenBank/DDBJ databases">
        <authorList>
            <person name="Tran Van P."/>
        </authorList>
    </citation>
    <scope>NUCLEOTIDE SEQUENCE</scope>
</reference>
<proteinExistence type="predicted"/>
<dbReference type="GO" id="GO:0032012">
    <property type="term" value="P:regulation of ARF protein signal transduction"/>
    <property type="evidence" value="ECO:0007669"/>
    <property type="project" value="InterPro"/>
</dbReference>
<evidence type="ECO:0000256" key="1">
    <source>
        <dbReference type="ARBA" id="ARBA00004496"/>
    </source>
</evidence>
<dbReference type="SUPFAM" id="SSF48425">
    <property type="entry name" value="Sec7 domain"/>
    <property type="match status" value="1"/>
</dbReference>
<dbReference type="InterPro" id="IPR046455">
    <property type="entry name" value="Sec7/BIG1-like_C"/>
</dbReference>
<name>A0A7R9B4J2_TIMSH</name>
<feature type="domain" description="SEC7" evidence="3">
    <location>
        <begin position="95"/>
        <end position="281"/>
    </location>
</feature>
<dbReference type="GO" id="GO:0005737">
    <property type="term" value="C:cytoplasm"/>
    <property type="evidence" value="ECO:0007669"/>
    <property type="project" value="UniProtKB-SubCell"/>
</dbReference>
<dbReference type="SUPFAM" id="SSF48371">
    <property type="entry name" value="ARM repeat"/>
    <property type="match status" value="1"/>
</dbReference>
<keyword evidence="2" id="KW-0963">Cytoplasm</keyword>
<dbReference type="EMBL" id="OC005633">
    <property type="protein sequence ID" value="CAD7265536.1"/>
    <property type="molecule type" value="Genomic_DNA"/>
</dbReference>
<gene>
    <name evidence="4" type="ORF">TSIB3V08_LOCUS9571</name>
</gene>
<dbReference type="Gene3D" id="1.25.10.10">
    <property type="entry name" value="Leucine-rich Repeat Variant"/>
    <property type="match status" value="1"/>
</dbReference>
<dbReference type="Pfam" id="PF20252">
    <property type="entry name" value="BIG2_C"/>
    <property type="match status" value="1"/>
</dbReference>
<dbReference type="PANTHER" id="PTHR10663">
    <property type="entry name" value="GUANYL-NUCLEOTIDE EXCHANGE FACTOR"/>
    <property type="match status" value="1"/>
</dbReference>
<dbReference type="Gene3D" id="1.10.220.20">
    <property type="match status" value="1"/>
</dbReference>
<dbReference type="CDD" id="cd00171">
    <property type="entry name" value="Sec7"/>
    <property type="match status" value="1"/>
</dbReference>
<dbReference type="PROSITE" id="PS50190">
    <property type="entry name" value="SEC7"/>
    <property type="match status" value="1"/>
</dbReference>
<evidence type="ECO:0000313" key="4">
    <source>
        <dbReference type="EMBL" id="CAD7265536.1"/>
    </source>
</evidence>